<dbReference type="Proteomes" id="UP001558713">
    <property type="component" value="Unassembled WGS sequence"/>
</dbReference>
<comment type="caution">
    <text evidence="2">The sequence shown here is derived from an EMBL/GenBank/DDBJ whole genome shotgun (WGS) entry which is preliminary data.</text>
</comment>
<keyword evidence="3" id="KW-1185">Reference proteome</keyword>
<dbReference type="SUPFAM" id="SSF117281">
    <property type="entry name" value="Kelch motif"/>
    <property type="match status" value="1"/>
</dbReference>
<protein>
    <submittedName>
        <fullName evidence="2">F-box/kelch-repeat protein</fullName>
    </submittedName>
</protein>
<dbReference type="PANTHER" id="PTHR24414">
    <property type="entry name" value="F-BOX/KELCH-REPEAT PROTEIN SKIP4"/>
    <property type="match status" value="1"/>
</dbReference>
<name>A0ABD1C900_CARAN</name>
<dbReference type="InterPro" id="IPR001810">
    <property type="entry name" value="F-box_dom"/>
</dbReference>
<dbReference type="Gene3D" id="1.20.1280.50">
    <property type="match status" value="1"/>
</dbReference>
<dbReference type="Gene3D" id="2.120.10.80">
    <property type="entry name" value="Kelch-type beta propeller"/>
    <property type="match status" value="1"/>
</dbReference>
<dbReference type="PANTHER" id="PTHR24414:SF184">
    <property type="entry name" value="GALACTOSE OXIDASE_KELCH REPEAT SUPERFAMILY PROTEIN"/>
    <property type="match status" value="1"/>
</dbReference>
<dbReference type="Pfam" id="PF25210">
    <property type="entry name" value="Kelch_FKB95"/>
    <property type="match status" value="1"/>
</dbReference>
<dbReference type="SUPFAM" id="SSF81383">
    <property type="entry name" value="F-box domain"/>
    <property type="match status" value="1"/>
</dbReference>
<dbReference type="InterPro" id="IPR050354">
    <property type="entry name" value="F-box/kelch-repeat_ARATH"/>
</dbReference>
<dbReference type="CDD" id="cd22152">
    <property type="entry name" value="F-box_AtAFR-like"/>
    <property type="match status" value="1"/>
</dbReference>
<gene>
    <name evidence="2" type="ORF">V5N11_025588</name>
</gene>
<dbReference type="AlphaFoldDB" id="A0ABD1C900"/>
<evidence type="ECO:0000313" key="3">
    <source>
        <dbReference type="Proteomes" id="UP001558713"/>
    </source>
</evidence>
<reference evidence="2 3" key="1">
    <citation type="submission" date="2024-04" db="EMBL/GenBank/DDBJ databases">
        <title>Genome assembly C_amara_ONT_v2.</title>
        <authorList>
            <person name="Yant L."/>
            <person name="Moore C."/>
            <person name="Slenker M."/>
        </authorList>
    </citation>
    <scope>NUCLEOTIDE SEQUENCE [LARGE SCALE GENOMIC DNA]</scope>
    <source>
        <tissue evidence="2">Leaf</tissue>
    </source>
</reference>
<organism evidence="2 3">
    <name type="scientific">Cardamine amara subsp. amara</name>
    <dbReference type="NCBI Taxonomy" id="228776"/>
    <lineage>
        <taxon>Eukaryota</taxon>
        <taxon>Viridiplantae</taxon>
        <taxon>Streptophyta</taxon>
        <taxon>Embryophyta</taxon>
        <taxon>Tracheophyta</taxon>
        <taxon>Spermatophyta</taxon>
        <taxon>Magnoliopsida</taxon>
        <taxon>eudicotyledons</taxon>
        <taxon>Gunneridae</taxon>
        <taxon>Pentapetalae</taxon>
        <taxon>rosids</taxon>
        <taxon>malvids</taxon>
        <taxon>Brassicales</taxon>
        <taxon>Brassicaceae</taxon>
        <taxon>Cardamineae</taxon>
        <taxon>Cardamine</taxon>
    </lineage>
</organism>
<dbReference type="Pfam" id="PF00646">
    <property type="entry name" value="F-box"/>
    <property type="match status" value="1"/>
</dbReference>
<accession>A0ABD1C900</accession>
<dbReference type="InterPro" id="IPR036047">
    <property type="entry name" value="F-box-like_dom_sf"/>
</dbReference>
<dbReference type="InterPro" id="IPR057499">
    <property type="entry name" value="Kelch_FKB95"/>
</dbReference>
<dbReference type="PROSITE" id="PS50181">
    <property type="entry name" value="FBOX"/>
    <property type="match status" value="1"/>
</dbReference>
<evidence type="ECO:0000259" key="1">
    <source>
        <dbReference type="PROSITE" id="PS50181"/>
    </source>
</evidence>
<dbReference type="SMART" id="SM00256">
    <property type="entry name" value="FBOX"/>
    <property type="match status" value="1"/>
</dbReference>
<feature type="domain" description="F-box" evidence="1">
    <location>
        <begin position="10"/>
        <end position="56"/>
    </location>
</feature>
<proteinExistence type="predicted"/>
<dbReference type="InterPro" id="IPR015915">
    <property type="entry name" value="Kelch-typ_b-propeller"/>
</dbReference>
<dbReference type="EMBL" id="JBANAX010000015">
    <property type="protein sequence ID" value="KAL1225958.1"/>
    <property type="molecule type" value="Genomic_DNA"/>
</dbReference>
<sequence>MDFHRFSKPPTLITSLPDELIIDIIARVPISNYPTISLVSRRFRSTIASPELYRRRSLLQCTEHCLYALLYNSQTRDYRWYIRRRNGFVLIPSLPPMPAHGSFVSVGSKIYVLGGVYSSGVTSTVLTIDCTTHTMQHISNIPKLMGDTVAGIIDGKIYVIGLSELSKDKNSKGIMVFNTKTGIWEPEMIKLGFEIGRLWPGCVVMEGKIYMRDVENSFVYEPREDKWEREEMLNSKKWEYACVVDDILYYYDVFKKILRAYDIKHKCWREVEGVGRLLPEPSRALWSYTVSYGGKLAVFLPKEIHKKNTTEIWCAEIALERRQGGGILGNVEWGGVVIDGDFFYVRCLSVLV</sequence>
<evidence type="ECO:0000313" key="2">
    <source>
        <dbReference type="EMBL" id="KAL1225958.1"/>
    </source>
</evidence>